<organism evidence="2 3">
    <name type="scientific">Geobacillus thermoleovorans CCB_US3_UF5</name>
    <dbReference type="NCBI Taxonomy" id="1111068"/>
    <lineage>
        <taxon>Bacteria</taxon>
        <taxon>Bacillati</taxon>
        <taxon>Bacillota</taxon>
        <taxon>Bacilli</taxon>
        <taxon>Bacillales</taxon>
        <taxon>Anoxybacillaceae</taxon>
        <taxon>Geobacillus</taxon>
        <taxon>Geobacillus thermoleovorans group</taxon>
    </lineage>
</organism>
<evidence type="ECO:0000313" key="3">
    <source>
        <dbReference type="Proteomes" id="UP000005636"/>
    </source>
</evidence>
<proteinExistence type="predicted"/>
<name>A0ABM5MHA8_GEOTH</name>
<accession>A0ABM5MHA8</accession>
<keyword evidence="1" id="KW-0472">Membrane</keyword>
<keyword evidence="3" id="KW-1185">Reference proteome</keyword>
<feature type="transmembrane region" description="Helical" evidence="1">
    <location>
        <begin position="12"/>
        <end position="28"/>
    </location>
</feature>
<protein>
    <recommendedName>
        <fullName evidence="4">Transposase</fullName>
    </recommendedName>
</protein>
<reference evidence="2 3" key="1">
    <citation type="submission" date="2011-11" db="EMBL/GenBank/DDBJ databases">
        <title>Complete genome sequence of thermophilic Geobacillus thermoleovorans CCB_US3_UF5.</title>
        <authorList>
            <person name="Muhd Sakaff M.K.L."/>
            <person name="Abdul Rahman A.Y."/>
            <person name="Saito J.A."/>
            <person name="Hou S."/>
            <person name="Alam M."/>
        </authorList>
    </citation>
    <scope>NUCLEOTIDE SEQUENCE [LARGE SCALE GENOMIC DNA]</scope>
    <source>
        <strain evidence="2 3">CCB_US3_UF5</strain>
    </source>
</reference>
<dbReference type="EMBL" id="CP003125">
    <property type="protein sequence ID" value="AEV19098.1"/>
    <property type="molecule type" value="Genomic_DNA"/>
</dbReference>
<evidence type="ECO:0000313" key="2">
    <source>
        <dbReference type="EMBL" id="AEV19098.1"/>
    </source>
</evidence>
<evidence type="ECO:0000256" key="1">
    <source>
        <dbReference type="SAM" id="Phobius"/>
    </source>
</evidence>
<keyword evidence="1" id="KW-0812">Transmembrane</keyword>
<dbReference type="Proteomes" id="UP000005636">
    <property type="component" value="Chromosome"/>
</dbReference>
<evidence type="ECO:0008006" key="4">
    <source>
        <dbReference type="Google" id="ProtNLM"/>
    </source>
</evidence>
<keyword evidence="1" id="KW-1133">Transmembrane helix</keyword>
<gene>
    <name evidence="2" type="ORF">GTCCBUS3UF5_17880</name>
</gene>
<sequence>MIMFLPKQAGFVRACFLIAATFHNFFWLRKLEIHSLFLKKRVYKHIFHCI</sequence>